<dbReference type="OrthoDB" id="9793325at2"/>
<dbReference type="PRINTS" id="PR00081">
    <property type="entry name" value="GDHRDH"/>
</dbReference>
<evidence type="ECO:0000256" key="1">
    <source>
        <dbReference type="ARBA" id="ARBA00006484"/>
    </source>
</evidence>
<dbReference type="SUPFAM" id="SSF51735">
    <property type="entry name" value="NAD(P)-binding Rossmann-fold domains"/>
    <property type="match status" value="1"/>
</dbReference>
<protein>
    <submittedName>
        <fullName evidence="2">3-oxoacyl-[acyl-carrier protein] reductase</fullName>
    </submittedName>
</protein>
<reference evidence="2 3" key="1">
    <citation type="submission" date="2019-02" db="EMBL/GenBank/DDBJ databases">
        <title>Genomic Encyclopedia of Type Strains, Phase IV (KMG-IV): sequencing the most valuable type-strain genomes for metagenomic binning, comparative biology and taxonomic classification.</title>
        <authorList>
            <person name="Goeker M."/>
        </authorList>
    </citation>
    <scope>NUCLEOTIDE SEQUENCE [LARGE SCALE GENOMIC DNA]</scope>
    <source>
        <strain evidence="2 3">K24</strain>
    </source>
</reference>
<dbReference type="PANTHER" id="PTHR42879">
    <property type="entry name" value="3-OXOACYL-(ACYL-CARRIER-PROTEIN) REDUCTASE"/>
    <property type="match status" value="1"/>
</dbReference>
<accession>A0A4Q7NGI5</accession>
<dbReference type="Gene3D" id="3.40.50.720">
    <property type="entry name" value="NAD(P)-binding Rossmann-like Domain"/>
    <property type="match status" value="1"/>
</dbReference>
<gene>
    <name evidence="2" type="ORF">EV675_0046</name>
</gene>
<sequence>MDLGIAGRTALITASSKGIGKACAMELASQGANVVMCARGRQQLELAAEEVRTVARGDVTAIPADLTSAQDIDALVDAAERRHGGIDILVSIGGSPKRGGFDAINEQDLRDAFEMSVIAAFRLLNRTLPGMRARGWGRVVTVQSRAVREPIPDLVTSVATRPGVNGLFKYLSKEVAADGVLLNTIVPGRIMTDRFKGGQDLAADSQAYTAGKLAGIPVGRFGQPEDIAGAVAFLCSERASYINGTALQVDGGVINAI</sequence>
<dbReference type="PANTHER" id="PTHR42879:SF6">
    <property type="entry name" value="NADPH-DEPENDENT REDUCTASE BACG"/>
    <property type="match status" value="1"/>
</dbReference>
<dbReference type="Proteomes" id="UP000292445">
    <property type="component" value="Unassembled WGS sequence"/>
</dbReference>
<evidence type="ECO:0000313" key="2">
    <source>
        <dbReference type="EMBL" id="RZS84044.1"/>
    </source>
</evidence>
<organism evidence="2 3">
    <name type="scientific">Pigmentiphaga kullae</name>
    <dbReference type="NCBI Taxonomy" id="151784"/>
    <lineage>
        <taxon>Bacteria</taxon>
        <taxon>Pseudomonadati</taxon>
        <taxon>Pseudomonadota</taxon>
        <taxon>Betaproteobacteria</taxon>
        <taxon>Burkholderiales</taxon>
        <taxon>Alcaligenaceae</taxon>
        <taxon>Pigmentiphaga</taxon>
    </lineage>
</organism>
<comment type="caution">
    <text evidence="2">The sequence shown here is derived from an EMBL/GenBank/DDBJ whole genome shotgun (WGS) entry which is preliminary data.</text>
</comment>
<dbReference type="RefSeq" id="WP_130355443.1">
    <property type="nucleotide sequence ID" value="NZ_SGXC01000001.1"/>
</dbReference>
<dbReference type="InterPro" id="IPR002347">
    <property type="entry name" value="SDR_fam"/>
</dbReference>
<comment type="similarity">
    <text evidence="1">Belongs to the short-chain dehydrogenases/reductases (SDR) family.</text>
</comment>
<dbReference type="AlphaFoldDB" id="A0A4Q7NGI5"/>
<dbReference type="EMBL" id="SGXC01000001">
    <property type="protein sequence ID" value="RZS84044.1"/>
    <property type="molecule type" value="Genomic_DNA"/>
</dbReference>
<dbReference type="Pfam" id="PF13561">
    <property type="entry name" value="adh_short_C2"/>
    <property type="match status" value="1"/>
</dbReference>
<keyword evidence="3" id="KW-1185">Reference proteome</keyword>
<dbReference type="InterPro" id="IPR036291">
    <property type="entry name" value="NAD(P)-bd_dom_sf"/>
</dbReference>
<proteinExistence type="inferred from homology"/>
<dbReference type="InterPro" id="IPR050259">
    <property type="entry name" value="SDR"/>
</dbReference>
<dbReference type="FunFam" id="3.40.50.720:FF:000084">
    <property type="entry name" value="Short-chain dehydrogenase reductase"/>
    <property type="match status" value="1"/>
</dbReference>
<evidence type="ECO:0000313" key="3">
    <source>
        <dbReference type="Proteomes" id="UP000292445"/>
    </source>
</evidence>
<name>A0A4Q7NGI5_9BURK</name>